<comment type="caution">
    <text evidence="2">The sequence shown here is derived from an EMBL/GenBank/DDBJ whole genome shotgun (WGS) entry which is preliminary data.</text>
</comment>
<sequence length="194" mass="22281">MRVVRFGLHLLAPREQGHHPYGSGRSDHKIRLQACRHHRGRTVHPSQGVGGTLPRTGTTRSSHHYRNECDHFAPVAAHLISMSPKLRNSNPPGDNRYFQRHERGRICPDVIRQFLDRYECQVKFVVDQPADIEEIQALQAEIPLPTETIVLMPQGITPEELAPKQEWLVDICKEHGYRYSPRVHVDIWGTKRGV</sequence>
<accession>A0AA35WUQ5</accession>
<evidence type="ECO:0000256" key="1">
    <source>
        <dbReference type="SAM" id="MobiDB-lite"/>
    </source>
</evidence>
<evidence type="ECO:0000313" key="2">
    <source>
        <dbReference type="EMBL" id="CAI8027370.1"/>
    </source>
</evidence>
<proteinExistence type="predicted"/>
<dbReference type="EMBL" id="CASHTH010002276">
    <property type="protein sequence ID" value="CAI8027370.1"/>
    <property type="molecule type" value="Genomic_DNA"/>
</dbReference>
<name>A0AA35WUQ5_GEOBA</name>
<gene>
    <name evidence="2" type="ORF">GBAR_LOCUS15665</name>
</gene>
<protein>
    <submittedName>
        <fullName evidence="2">7-carboxy-7-deazaguanine synthase</fullName>
    </submittedName>
</protein>
<dbReference type="AlphaFoldDB" id="A0AA35WUQ5"/>
<organism evidence="2 3">
    <name type="scientific">Geodia barretti</name>
    <name type="common">Barrett's horny sponge</name>
    <dbReference type="NCBI Taxonomy" id="519541"/>
    <lineage>
        <taxon>Eukaryota</taxon>
        <taxon>Metazoa</taxon>
        <taxon>Porifera</taxon>
        <taxon>Demospongiae</taxon>
        <taxon>Heteroscleromorpha</taxon>
        <taxon>Tetractinellida</taxon>
        <taxon>Astrophorina</taxon>
        <taxon>Geodiidae</taxon>
        <taxon>Geodia</taxon>
    </lineage>
</organism>
<reference evidence="2" key="1">
    <citation type="submission" date="2023-03" db="EMBL/GenBank/DDBJ databases">
        <authorList>
            <person name="Steffen K."/>
            <person name="Cardenas P."/>
        </authorList>
    </citation>
    <scope>NUCLEOTIDE SEQUENCE</scope>
</reference>
<keyword evidence="3" id="KW-1185">Reference proteome</keyword>
<evidence type="ECO:0000313" key="3">
    <source>
        <dbReference type="Proteomes" id="UP001174909"/>
    </source>
</evidence>
<feature type="region of interest" description="Disordered" evidence="1">
    <location>
        <begin position="41"/>
        <end position="63"/>
    </location>
</feature>
<dbReference type="Proteomes" id="UP001174909">
    <property type="component" value="Unassembled WGS sequence"/>
</dbReference>